<evidence type="ECO:0000313" key="3">
    <source>
        <dbReference type="Proteomes" id="UP001530400"/>
    </source>
</evidence>
<name>A0ABD3P8F9_9STRA</name>
<organism evidence="2 3">
    <name type="scientific">Cyclotella atomus</name>
    <dbReference type="NCBI Taxonomy" id="382360"/>
    <lineage>
        <taxon>Eukaryota</taxon>
        <taxon>Sar</taxon>
        <taxon>Stramenopiles</taxon>
        <taxon>Ochrophyta</taxon>
        <taxon>Bacillariophyta</taxon>
        <taxon>Coscinodiscophyceae</taxon>
        <taxon>Thalassiosirophycidae</taxon>
        <taxon>Stephanodiscales</taxon>
        <taxon>Stephanodiscaceae</taxon>
        <taxon>Cyclotella</taxon>
    </lineage>
</organism>
<dbReference type="AlphaFoldDB" id="A0ABD3P8F9"/>
<reference evidence="2 3" key="1">
    <citation type="submission" date="2024-10" db="EMBL/GenBank/DDBJ databases">
        <title>Updated reference genomes for cyclostephanoid diatoms.</title>
        <authorList>
            <person name="Roberts W.R."/>
            <person name="Alverson A.J."/>
        </authorList>
    </citation>
    <scope>NUCLEOTIDE SEQUENCE [LARGE SCALE GENOMIC DNA]</scope>
    <source>
        <strain evidence="2 3">AJA010-31</strain>
    </source>
</reference>
<gene>
    <name evidence="2" type="ORF">ACHAWO_005048</name>
</gene>
<keyword evidence="1" id="KW-0175">Coiled coil</keyword>
<keyword evidence="3" id="KW-1185">Reference proteome</keyword>
<evidence type="ECO:0000313" key="2">
    <source>
        <dbReference type="EMBL" id="KAL3784539.1"/>
    </source>
</evidence>
<feature type="coiled-coil region" evidence="1">
    <location>
        <begin position="153"/>
        <end position="187"/>
    </location>
</feature>
<protein>
    <submittedName>
        <fullName evidence="2">Uncharacterized protein</fullName>
    </submittedName>
</protein>
<proteinExistence type="predicted"/>
<sequence length="209" mass="23488">MATTPVDRVSILRTTLSKSLKQTRSRISDEAPSTISQAYGDVASFFATDEDATGVETLVNLLLSKIEKINEDAEGSLDDMLKRHDICSLLERIDTSIAHVDREASEFAEKDEADKKSTLDAIAQAKTQKIANIDGRDKKKRVLPGEYIGYHAYKLKLEHKAKLQQELEEIEKENDEKEKELKDMWESWNSGVSSLEGVLSKMDELGAER</sequence>
<dbReference type="EMBL" id="JALLPJ020000724">
    <property type="protein sequence ID" value="KAL3784539.1"/>
    <property type="molecule type" value="Genomic_DNA"/>
</dbReference>
<dbReference type="Proteomes" id="UP001530400">
    <property type="component" value="Unassembled WGS sequence"/>
</dbReference>
<accession>A0ABD3P8F9</accession>
<evidence type="ECO:0000256" key="1">
    <source>
        <dbReference type="SAM" id="Coils"/>
    </source>
</evidence>
<comment type="caution">
    <text evidence="2">The sequence shown here is derived from an EMBL/GenBank/DDBJ whole genome shotgun (WGS) entry which is preliminary data.</text>
</comment>